<evidence type="ECO:0000256" key="1">
    <source>
        <dbReference type="ARBA" id="ARBA00001965"/>
    </source>
</evidence>
<feature type="domain" description="Ferritin-like diiron" evidence="7">
    <location>
        <begin position="1"/>
        <end position="148"/>
    </location>
</feature>
<dbReference type="InterPro" id="IPR003251">
    <property type="entry name" value="Rr_diiron-bd_dom"/>
</dbReference>
<evidence type="ECO:0000259" key="6">
    <source>
        <dbReference type="PROSITE" id="PS50903"/>
    </source>
</evidence>
<comment type="cofactor">
    <cofactor evidence="1">
        <name>Fe(3+)</name>
        <dbReference type="ChEBI" id="CHEBI:29034"/>
    </cofactor>
</comment>
<dbReference type="SUPFAM" id="SSF47240">
    <property type="entry name" value="Ferritin-like"/>
    <property type="match status" value="1"/>
</dbReference>
<dbReference type="AlphaFoldDB" id="A0A8T5USN1"/>
<evidence type="ECO:0000313" key="9">
    <source>
        <dbReference type="Proteomes" id="UP000825933"/>
    </source>
</evidence>
<dbReference type="InterPro" id="IPR024934">
    <property type="entry name" value="Rubredoxin-like_dom"/>
</dbReference>
<keyword evidence="4" id="KW-0249">Electron transport</keyword>
<keyword evidence="3" id="KW-0479">Metal-binding</keyword>
<dbReference type="PANTHER" id="PTHR43865:SF1">
    <property type="entry name" value="RUBRERYTHRIN-RELATED"/>
    <property type="match status" value="1"/>
</dbReference>
<sequence length="193" mass="22223">MKKTLENLTKAFIGESQARNRYTLYSKIAKNEGYPQISEIFLTTADNEREHAKWLFRMIQELRKETGDVESITVEAEAPLIMQSTPENIIAAIAGEHYENSEMYPEFADVADDEGLDDMAVRLRAIGRAEEHHEERYKRLLNTVESGTVFKKDHEVKWLCSKCGYVHTGLTPPDKCPACDHPTKYYEILSEEY</sequence>
<dbReference type="InterPro" id="IPR052364">
    <property type="entry name" value="Rubrerythrin"/>
</dbReference>
<gene>
    <name evidence="8" type="ORF">K8N75_13535</name>
</gene>
<keyword evidence="5" id="KW-0408">Iron</keyword>
<evidence type="ECO:0000259" key="7">
    <source>
        <dbReference type="PROSITE" id="PS50905"/>
    </source>
</evidence>
<dbReference type="PANTHER" id="PTHR43865">
    <property type="entry name" value="RUBRERYTHRIN-RELATED"/>
    <property type="match status" value="1"/>
</dbReference>
<dbReference type="Gene3D" id="2.20.28.10">
    <property type="match status" value="1"/>
</dbReference>
<dbReference type="Proteomes" id="UP000825933">
    <property type="component" value="Unassembled WGS sequence"/>
</dbReference>
<keyword evidence="9" id="KW-1185">Reference proteome</keyword>
<dbReference type="Pfam" id="PF21349">
    <property type="entry name" value="RUBY_RBDX"/>
    <property type="match status" value="1"/>
</dbReference>
<dbReference type="SUPFAM" id="SSF57802">
    <property type="entry name" value="Rubredoxin-like"/>
    <property type="match status" value="1"/>
</dbReference>
<comment type="caution">
    <text evidence="8">The sequence shown here is derived from an EMBL/GenBank/DDBJ whole genome shotgun (WGS) entry which is preliminary data.</text>
</comment>
<name>A0A8T5USN1_9EURY</name>
<dbReference type="EMBL" id="JAIOUQ010000017">
    <property type="protein sequence ID" value="MBZ2167062.1"/>
    <property type="molecule type" value="Genomic_DNA"/>
</dbReference>
<dbReference type="RefSeq" id="WP_223792599.1">
    <property type="nucleotide sequence ID" value="NZ_JAIOUQ010000017.1"/>
</dbReference>
<dbReference type="PROSITE" id="PS50905">
    <property type="entry name" value="FERRITIN_LIKE"/>
    <property type="match status" value="1"/>
</dbReference>
<protein>
    <submittedName>
        <fullName evidence="8">Rubrerythrin family protein</fullName>
    </submittedName>
</protein>
<evidence type="ECO:0000313" key="8">
    <source>
        <dbReference type="EMBL" id="MBZ2167062.1"/>
    </source>
</evidence>
<accession>A0A8T5USN1</accession>
<evidence type="ECO:0000256" key="3">
    <source>
        <dbReference type="ARBA" id="ARBA00022723"/>
    </source>
</evidence>
<keyword evidence="2" id="KW-0813">Transport</keyword>
<dbReference type="GO" id="GO:0016491">
    <property type="term" value="F:oxidoreductase activity"/>
    <property type="evidence" value="ECO:0007669"/>
    <property type="project" value="InterPro"/>
</dbReference>
<dbReference type="Gene3D" id="1.20.1260.10">
    <property type="match status" value="1"/>
</dbReference>
<dbReference type="Pfam" id="PF02915">
    <property type="entry name" value="Rubrerythrin"/>
    <property type="match status" value="1"/>
</dbReference>
<feature type="domain" description="Rubredoxin-like" evidence="6">
    <location>
        <begin position="155"/>
        <end position="189"/>
    </location>
</feature>
<dbReference type="GO" id="GO:0005506">
    <property type="term" value="F:iron ion binding"/>
    <property type="evidence" value="ECO:0007669"/>
    <property type="project" value="InterPro"/>
</dbReference>
<dbReference type="InterPro" id="IPR048574">
    <property type="entry name" value="RUBY_RBDX"/>
</dbReference>
<dbReference type="InterPro" id="IPR009078">
    <property type="entry name" value="Ferritin-like_SF"/>
</dbReference>
<dbReference type="CDD" id="cd01041">
    <property type="entry name" value="Rubrerythrin"/>
    <property type="match status" value="1"/>
</dbReference>
<dbReference type="NCBIfam" id="NF045767">
    <property type="entry name" value="RuberyRbr"/>
    <property type="match status" value="1"/>
</dbReference>
<evidence type="ECO:0000256" key="5">
    <source>
        <dbReference type="ARBA" id="ARBA00023004"/>
    </source>
</evidence>
<dbReference type="InterPro" id="IPR009040">
    <property type="entry name" value="Ferritin-like_diiron"/>
</dbReference>
<dbReference type="CDD" id="cd00729">
    <property type="entry name" value="rubredoxin_SM"/>
    <property type="match status" value="1"/>
</dbReference>
<evidence type="ECO:0000256" key="4">
    <source>
        <dbReference type="ARBA" id="ARBA00022982"/>
    </source>
</evidence>
<dbReference type="InterPro" id="IPR012347">
    <property type="entry name" value="Ferritin-like"/>
</dbReference>
<proteinExistence type="predicted"/>
<evidence type="ECO:0000256" key="2">
    <source>
        <dbReference type="ARBA" id="ARBA00022448"/>
    </source>
</evidence>
<dbReference type="PROSITE" id="PS50903">
    <property type="entry name" value="RUBREDOXIN_LIKE"/>
    <property type="match status" value="1"/>
</dbReference>
<organism evidence="8 9">
    <name type="scientific">Methanobacterium spitsbergense</name>
    <dbReference type="NCBI Taxonomy" id="2874285"/>
    <lineage>
        <taxon>Archaea</taxon>
        <taxon>Methanobacteriati</taxon>
        <taxon>Methanobacteriota</taxon>
        <taxon>Methanomada group</taxon>
        <taxon>Methanobacteria</taxon>
        <taxon>Methanobacteriales</taxon>
        <taxon>Methanobacteriaceae</taxon>
        <taxon>Methanobacterium</taxon>
    </lineage>
</organism>
<reference evidence="9" key="1">
    <citation type="journal article" date="2022" name="Microbiol. Resour. Announc.">
        <title>Draft Genome Sequence of a Methanogenic Archaeon from West Spitsbergen Permafrost.</title>
        <authorList>
            <person name="Trubitsyn V."/>
            <person name="Rivkina E."/>
            <person name="Shcherbakova V."/>
        </authorList>
    </citation>
    <scope>NUCLEOTIDE SEQUENCE [LARGE SCALE GENOMIC DNA]</scope>
    <source>
        <strain evidence="9">VT</strain>
    </source>
</reference>